<dbReference type="Gene3D" id="6.10.250.690">
    <property type="match status" value="1"/>
</dbReference>
<dbReference type="FunFam" id="1.10.10.10:FF:000018">
    <property type="entry name" value="DNA-binding response regulator ResD"/>
    <property type="match status" value="1"/>
</dbReference>
<dbReference type="PROSITE" id="PS51755">
    <property type="entry name" value="OMPR_PHOB"/>
    <property type="match status" value="1"/>
</dbReference>
<reference evidence="8" key="1">
    <citation type="submission" date="2019-08" db="EMBL/GenBank/DDBJ databases">
        <authorList>
            <person name="Kucharzyk K."/>
            <person name="Murdoch R.W."/>
            <person name="Higgins S."/>
            <person name="Loffler F."/>
        </authorList>
    </citation>
    <scope>NUCLEOTIDE SEQUENCE</scope>
</reference>
<keyword evidence="4" id="KW-0238">DNA-binding</keyword>
<accession>A0A645CRN0</accession>
<protein>
    <submittedName>
        <fullName evidence="8">Transcriptional regulatory protein SrrA</fullName>
    </submittedName>
</protein>
<dbReference type="SUPFAM" id="SSF52172">
    <property type="entry name" value="CheY-like"/>
    <property type="match status" value="1"/>
</dbReference>
<organism evidence="8">
    <name type="scientific">bioreactor metagenome</name>
    <dbReference type="NCBI Taxonomy" id="1076179"/>
    <lineage>
        <taxon>unclassified sequences</taxon>
        <taxon>metagenomes</taxon>
        <taxon>ecological metagenomes</taxon>
    </lineage>
</organism>
<dbReference type="SMART" id="SM00448">
    <property type="entry name" value="REC"/>
    <property type="match status" value="1"/>
</dbReference>
<dbReference type="CDD" id="cd00383">
    <property type="entry name" value="trans_reg_C"/>
    <property type="match status" value="1"/>
</dbReference>
<sequence length="227" mass="25374">MPAAKLLIIDDESSIHNVLSAYLKTEGYEFQSAYDGPSGLATARSFKPDIIVLDVMLPGMDGIELLANLRRESNVYVIMLTARSEETDKIVGLSIGADDYLTKPFSPRELVARIKAALRRLQNPTGNAGEAAVLNFAHLRIDVAARRVWVGENLIDLTSVEFDLLLTLAQHQSMVLSREQLLEKIWGYDYFGDDRVVDVHIGHVRQKLGIISMIETIRGVGYRFEDK</sequence>
<dbReference type="Gene3D" id="3.40.50.2300">
    <property type="match status" value="1"/>
</dbReference>
<keyword evidence="1" id="KW-0597">Phosphoprotein</keyword>
<evidence type="ECO:0000313" key="8">
    <source>
        <dbReference type="EMBL" id="MPM79555.1"/>
    </source>
</evidence>
<gene>
    <name evidence="8" type="primary">srrA_59</name>
    <name evidence="8" type="ORF">SDC9_126593</name>
</gene>
<dbReference type="SMART" id="SM00862">
    <property type="entry name" value="Trans_reg_C"/>
    <property type="match status" value="1"/>
</dbReference>
<keyword evidence="3" id="KW-0805">Transcription regulation</keyword>
<dbReference type="PROSITE" id="PS50110">
    <property type="entry name" value="RESPONSE_REGULATORY"/>
    <property type="match status" value="1"/>
</dbReference>
<dbReference type="PANTHER" id="PTHR48111">
    <property type="entry name" value="REGULATOR OF RPOS"/>
    <property type="match status" value="1"/>
</dbReference>
<feature type="domain" description="Response regulatory" evidence="6">
    <location>
        <begin position="5"/>
        <end position="118"/>
    </location>
</feature>
<evidence type="ECO:0000256" key="1">
    <source>
        <dbReference type="ARBA" id="ARBA00022553"/>
    </source>
</evidence>
<evidence type="ECO:0000256" key="4">
    <source>
        <dbReference type="ARBA" id="ARBA00023125"/>
    </source>
</evidence>
<feature type="domain" description="OmpR/PhoB-type" evidence="7">
    <location>
        <begin position="131"/>
        <end position="226"/>
    </location>
</feature>
<dbReference type="InterPro" id="IPR039420">
    <property type="entry name" value="WalR-like"/>
</dbReference>
<dbReference type="Pfam" id="PF00486">
    <property type="entry name" value="Trans_reg_C"/>
    <property type="match status" value="1"/>
</dbReference>
<dbReference type="InterPro" id="IPR036388">
    <property type="entry name" value="WH-like_DNA-bd_sf"/>
</dbReference>
<dbReference type="InterPro" id="IPR016032">
    <property type="entry name" value="Sig_transdc_resp-reg_C-effctor"/>
</dbReference>
<dbReference type="AlphaFoldDB" id="A0A645CRN0"/>
<comment type="caution">
    <text evidence="8">The sequence shown here is derived from an EMBL/GenBank/DDBJ whole genome shotgun (WGS) entry which is preliminary data.</text>
</comment>
<evidence type="ECO:0000256" key="3">
    <source>
        <dbReference type="ARBA" id="ARBA00023015"/>
    </source>
</evidence>
<dbReference type="GO" id="GO:0032993">
    <property type="term" value="C:protein-DNA complex"/>
    <property type="evidence" value="ECO:0007669"/>
    <property type="project" value="TreeGrafter"/>
</dbReference>
<evidence type="ECO:0000256" key="2">
    <source>
        <dbReference type="ARBA" id="ARBA00023012"/>
    </source>
</evidence>
<dbReference type="EMBL" id="VSSQ01029419">
    <property type="protein sequence ID" value="MPM79555.1"/>
    <property type="molecule type" value="Genomic_DNA"/>
</dbReference>
<dbReference type="Pfam" id="PF00072">
    <property type="entry name" value="Response_reg"/>
    <property type="match status" value="1"/>
</dbReference>
<name>A0A645CRN0_9ZZZZ</name>
<dbReference type="PANTHER" id="PTHR48111:SF4">
    <property type="entry name" value="DNA-BINDING DUAL TRANSCRIPTIONAL REGULATOR OMPR"/>
    <property type="match status" value="1"/>
</dbReference>
<evidence type="ECO:0000256" key="5">
    <source>
        <dbReference type="ARBA" id="ARBA00023163"/>
    </source>
</evidence>
<dbReference type="InterPro" id="IPR001867">
    <property type="entry name" value="OmpR/PhoB-type_DNA-bd"/>
</dbReference>
<dbReference type="GO" id="GO:0000976">
    <property type="term" value="F:transcription cis-regulatory region binding"/>
    <property type="evidence" value="ECO:0007669"/>
    <property type="project" value="TreeGrafter"/>
</dbReference>
<proteinExistence type="predicted"/>
<dbReference type="SUPFAM" id="SSF46894">
    <property type="entry name" value="C-terminal effector domain of the bipartite response regulators"/>
    <property type="match status" value="1"/>
</dbReference>
<dbReference type="GO" id="GO:0005829">
    <property type="term" value="C:cytosol"/>
    <property type="evidence" value="ECO:0007669"/>
    <property type="project" value="TreeGrafter"/>
</dbReference>
<dbReference type="GO" id="GO:0000156">
    <property type="term" value="F:phosphorelay response regulator activity"/>
    <property type="evidence" value="ECO:0007669"/>
    <property type="project" value="TreeGrafter"/>
</dbReference>
<evidence type="ECO:0000259" key="7">
    <source>
        <dbReference type="PROSITE" id="PS51755"/>
    </source>
</evidence>
<dbReference type="Gene3D" id="1.10.10.10">
    <property type="entry name" value="Winged helix-like DNA-binding domain superfamily/Winged helix DNA-binding domain"/>
    <property type="match status" value="1"/>
</dbReference>
<evidence type="ECO:0000259" key="6">
    <source>
        <dbReference type="PROSITE" id="PS50110"/>
    </source>
</evidence>
<dbReference type="InterPro" id="IPR011006">
    <property type="entry name" value="CheY-like_superfamily"/>
</dbReference>
<keyword evidence="5" id="KW-0804">Transcription</keyword>
<dbReference type="FunFam" id="3.40.50.2300:FF:000001">
    <property type="entry name" value="DNA-binding response regulator PhoB"/>
    <property type="match status" value="1"/>
</dbReference>
<dbReference type="GO" id="GO:0006355">
    <property type="term" value="P:regulation of DNA-templated transcription"/>
    <property type="evidence" value="ECO:0007669"/>
    <property type="project" value="InterPro"/>
</dbReference>
<keyword evidence="2" id="KW-0902">Two-component regulatory system</keyword>
<dbReference type="InterPro" id="IPR001789">
    <property type="entry name" value="Sig_transdc_resp-reg_receiver"/>
</dbReference>